<organism evidence="3 4">
    <name type="scientific">Pseudomonas aeruginosa (strain UCBPP-PA14)</name>
    <dbReference type="NCBI Taxonomy" id="208963"/>
    <lineage>
        <taxon>Bacteria</taxon>
        <taxon>Pseudomonadati</taxon>
        <taxon>Pseudomonadota</taxon>
        <taxon>Gammaproteobacteria</taxon>
        <taxon>Pseudomonadales</taxon>
        <taxon>Pseudomonadaceae</taxon>
        <taxon>Pseudomonas</taxon>
    </lineage>
</organism>
<evidence type="ECO:0000259" key="2">
    <source>
        <dbReference type="PROSITE" id="PS50965"/>
    </source>
</evidence>
<dbReference type="RefSeq" id="WP_003137350.1">
    <property type="nucleotide sequence ID" value="NC_008463.1"/>
</dbReference>
<gene>
    <name evidence="3" type="ordered locus">PA14_07440</name>
</gene>
<accession>A0A0H2ZL99</accession>
<dbReference type="HOGENOM" id="CLU_168983_0_0_6"/>
<dbReference type="Proteomes" id="UP000000653">
    <property type="component" value="Chromosome"/>
</dbReference>
<keyword evidence="1" id="KW-0472">Membrane</keyword>
<dbReference type="BioCyc" id="PAER208963:G1G74-615-MONOMER"/>
<evidence type="ECO:0000256" key="1">
    <source>
        <dbReference type="SAM" id="Phobius"/>
    </source>
</evidence>
<name>A0A0H2ZL99_PSEAB</name>
<protein>
    <recommendedName>
        <fullName evidence="2">NERD domain-containing protein</fullName>
    </recommendedName>
</protein>
<evidence type="ECO:0000313" key="4">
    <source>
        <dbReference type="Proteomes" id="UP000000653"/>
    </source>
</evidence>
<dbReference type="EMBL" id="CP000438">
    <property type="protein sequence ID" value="ABJ15535.1"/>
    <property type="molecule type" value="Genomic_DNA"/>
</dbReference>
<sequence length="111" mass="12589">MDYSPIVAQVWGMLTWFIPAALLIGLLKSPWAKGQIGELLVRLFAHWQLDRQTYRRLHNVTLNTPDGTTQIDHVFFSPYGIFVLETAGFQHLPIGLYRCTGEPCCRSQALA</sequence>
<dbReference type="AlphaFoldDB" id="A0A0H2ZL99"/>
<proteinExistence type="predicted"/>
<dbReference type="Pfam" id="PF08378">
    <property type="entry name" value="NERD"/>
    <property type="match status" value="1"/>
</dbReference>
<reference evidence="3 4" key="1">
    <citation type="journal article" date="2006" name="Genome Biol.">
        <title>Genomic analysis reveals that Pseudomonas aeruginosa virulence is combinatorial.</title>
        <authorList>
            <person name="Lee D.G."/>
            <person name="Urbach J.M."/>
            <person name="Wu G."/>
            <person name="Liberati N.T."/>
            <person name="Feinbaum R.L."/>
            <person name="Miyata S."/>
            <person name="Diggins L.T."/>
            <person name="He J."/>
            <person name="Saucier M."/>
            <person name="Deziel E."/>
            <person name="Friedman L."/>
            <person name="Li L."/>
            <person name="Grills G."/>
            <person name="Montgomery K."/>
            <person name="Kucherlapati R."/>
            <person name="Rahme L.G."/>
            <person name="Ausubel F.M."/>
        </authorList>
    </citation>
    <scope>NUCLEOTIDE SEQUENCE [LARGE SCALE GENOMIC DNA]</scope>
    <source>
        <strain evidence="3 4">UCBPP-PA14</strain>
    </source>
</reference>
<dbReference type="PROSITE" id="PS50965">
    <property type="entry name" value="NERD"/>
    <property type="match status" value="1"/>
</dbReference>
<dbReference type="InterPro" id="IPR011528">
    <property type="entry name" value="NERD"/>
</dbReference>
<evidence type="ECO:0000313" key="3">
    <source>
        <dbReference type="EMBL" id="ABJ15535.1"/>
    </source>
</evidence>
<keyword evidence="1" id="KW-1133">Transmembrane helix</keyword>
<feature type="domain" description="NERD" evidence="2">
    <location>
        <begin position="33"/>
        <end position="111"/>
    </location>
</feature>
<keyword evidence="1" id="KW-0812">Transmembrane</keyword>
<feature type="transmembrane region" description="Helical" evidence="1">
    <location>
        <begin position="6"/>
        <end position="27"/>
    </location>
</feature>
<dbReference type="KEGG" id="pau:PA14_07440"/>